<dbReference type="EMBL" id="WINI01000008">
    <property type="protein sequence ID" value="MQR02294.1"/>
    <property type="molecule type" value="Genomic_DNA"/>
</dbReference>
<dbReference type="OrthoDB" id="9814695at2"/>
<organism evidence="8 9">
    <name type="scientific">Glaciimonas soli</name>
    <dbReference type="NCBI Taxonomy" id="2590999"/>
    <lineage>
        <taxon>Bacteria</taxon>
        <taxon>Pseudomonadati</taxon>
        <taxon>Pseudomonadota</taxon>
        <taxon>Betaproteobacteria</taxon>
        <taxon>Burkholderiales</taxon>
        <taxon>Oxalobacteraceae</taxon>
        <taxon>Glaciimonas</taxon>
    </lineage>
</organism>
<keyword evidence="5" id="KW-0560">Oxidoreductase</keyword>
<reference evidence="8 9" key="1">
    <citation type="submission" date="2019-10" db="EMBL/GenBank/DDBJ databases">
        <title>Glaciimonas soli sp. nov., a psychrophilic bacterium isolated from the forest soil of a high elevation mountain in Taiwan.</title>
        <authorList>
            <person name="Wang L.-T."/>
            <person name="Shieh W.Y."/>
        </authorList>
    </citation>
    <scope>NUCLEOTIDE SEQUENCE [LARGE SCALE GENOMIC DNA]</scope>
    <source>
        <strain evidence="8 9">GS1</strain>
    </source>
</reference>
<dbReference type="InterPro" id="IPR036661">
    <property type="entry name" value="Luciferase-like_sf"/>
</dbReference>
<keyword evidence="3" id="KW-0285">Flavoprotein</keyword>
<keyword evidence="6 8" id="KW-0503">Monooxygenase</keyword>
<evidence type="ECO:0000313" key="9">
    <source>
        <dbReference type="Proteomes" id="UP000451565"/>
    </source>
</evidence>
<comment type="caution">
    <text evidence="8">The sequence shown here is derived from an EMBL/GenBank/DDBJ whole genome shotgun (WGS) entry which is preliminary data.</text>
</comment>
<comment type="similarity">
    <text evidence="1">Belongs to the SsuD family.</text>
</comment>
<feature type="domain" description="Luciferase-like" evidence="7">
    <location>
        <begin position="1"/>
        <end position="331"/>
    </location>
</feature>
<evidence type="ECO:0000256" key="5">
    <source>
        <dbReference type="ARBA" id="ARBA00023002"/>
    </source>
</evidence>
<keyword evidence="9" id="KW-1185">Reference proteome</keyword>
<dbReference type="NCBIfam" id="TIGR03565">
    <property type="entry name" value="alk_sulf_monoox"/>
    <property type="match status" value="1"/>
</dbReference>
<name>A0A843YX93_9BURK</name>
<accession>A0A843YX93</accession>
<protein>
    <recommendedName>
        <fullName evidence="2">alkanesulfonate monooxygenase</fullName>
        <ecNumber evidence="2">1.14.14.5</ecNumber>
    </recommendedName>
</protein>
<gene>
    <name evidence="8" type="primary">ssuD</name>
    <name evidence="8" type="ORF">GEV47_16580</name>
</gene>
<sequence>MSIFWFLPTHGDGHDLGAAGARPASLEYMKRIAQTVDRLGYYGVLIPTGRFCEDSWVVASSLVPWTENLRYLIAIRPGVISPTFAARMTATLDRYSNGRLLINFVTGADVDEAHGDGVFLEHDQRYEVTDEFLHIWKNTLKDASRNNFFSEEGVSHKGRHLHVENAKIFYPPVQQPHPPVYFGGSSLAAHDIAADHVDVYLTWGEPPAAVAEKIRQVKEKAENKGRTLRFGIRLHTIVRKTSDQAWTDAHALIAHLSDEVIATTQRAIARHDSVGQQRMTALHGGKRDNLEVSPNLWAGIGLVRNGAGTALVGDPQTVADRIHEYADLGIDSFIFSGYPHLEEAERFAELVFPLLRPHLLQNN</sequence>
<evidence type="ECO:0000259" key="7">
    <source>
        <dbReference type="Pfam" id="PF00296"/>
    </source>
</evidence>
<dbReference type="GO" id="GO:0046306">
    <property type="term" value="P:alkanesulfonate catabolic process"/>
    <property type="evidence" value="ECO:0007669"/>
    <property type="project" value="TreeGrafter"/>
</dbReference>
<dbReference type="PANTHER" id="PTHR42847">
    <property type="entry name" value="ALKANESULFONATE MONOOXYGENASE"/>
    <property type="match status" value="1"/>
</dbReference>
<evidence type="ECO:0000313" key="8">
    <source>
        <dbReference type="EMBL" id="MQR02294.1"/>
    </source>
</evidence>
<dbReference type="InterPro" id="IPR050172">
    <property type="entry name" value="SsuD_RutA_monooxygenase"/>
</dbReference>
<dbReference type="NCBIfam" id="NF001939">
    <property type="entry name" value="PRK00719.1"/>
    <property type="match status" value="1"/>
</dbReference>
<proteinExistence type="inferred from homology"/>
<dbReference type="PANTHER" id="PTHR42847:SF4">
    <property type="entry name" value="ALKANESULFONATE MONOOXYGENASE-RELATED"/>
    <property type="match status" value="1"/>
</dbReference>
<dbReference type="Pfam" id="PF00296">
    <property type="entry name" value="Bac_luciferase"/>
    <property type="match status" value="1"/>
</dbReference>
<dbReference type="EC" id="1.14.14.5" evidence="2"/>
<evidence type="ECO:0000256" key="6">
    <source>
        <dbReference type="ARBA" id="ARBA00023033"/>
    </source>
</evidence>
<evidence type="ECO:0000256" key="4">
    <source>
        <dbReference type="ARBA" id="ARBA00022643"/>
    </source>
</evidence>
<evidence type="ECO:0000256" key="2">
    <source>
        <dbReference type="ARBA" id="ARBA00012113"/>
    </source>
</evidence>
<dbReference type="GO" id="GO:0008726">
    <property type="term" value="F:alkanesulfonate monooxygenase activity"/>
    <property type="evidence" value="ECO:0007669"/>
    <property type="project" value="UniProtKB-EC"/>
</dbReference>
<dbReference type="Gene3D" id="3.20.20.30">
    <property type="entry name" value="Luciferase-like domain"/>
    <property type="match status" value="1"/>
</dbReference>
<dbReference type="Proteomes" id="UP000451565">
    <property type="component" value="Unassembled WGS sequence"/>
</dbReference>
<dbReference type="InterPro" id="IPR019911">
    <property type="entry name" value="Alkanesulphonate_mOase_FMN-dep"/>
</dbReference>
<dbReference type="SUPFAM" id="SSF51679">
    <property type="entry name" value="Bacterial luciferase-like"/>
    <property type="match status" value="1"/>
</dbReference>
<dbReference type="InterPro" id="IPR011251">
    <property type="entry name" value="Luciferase-like_dom"/>
</dbReference>
<dbReference type="CDD" id="cd01094">
    <property type="entry name" value="Alkanesulfonate_monoxygenase"/>
    <property type="match status" value="1"/>
</dbReference>
<dbReference type="AlphaFoldDB" id="A0A843YX93"/>
<evidence type="ECO:0000256" key="3">
    <source>
        <dbReference type="ARBA" id="ARBA00022630"/>
    </source>
</evidence>
<keyword evidence="4" id="KW-0288">FMN</keyword>
<evidence type="ECO:0000256" key="1">
    <source>
        <dbReference type="ARBA" id="ARBA00007044"/>
    </source>
</evidence>